<reference evidence="1 2" key="1">
    <citation type="submission" date="2007-08" db="EMBL/GenBank/DDBJ databases">
        <authorList>
            <person name="Fulton L."/>
            <person name="Clifton S."/>
            <person name="Fulton B."/>
            <person name="Xu J."/>
            <person name="Minx P."/>
            <person name="Pepin K.H."/>
            <person name="Johnson M."/>
            <person name="Thiruvilangam P."/>
            <person name="Bhonagiri V."/>
            <person name="Nash W.E."/>
            <person name="Mardis E.R."/>
            <person name="Wilson R.K."/>
        </authorList>
    </citation>
    <scope>NUCLEOTIDE SEQUENCE [LARGE SCALE GENOMIC DNA]</scope>
    <source>
        <strain evidence="2">ATCC BAA-613 / DSM 15670 / CCUG 46953 / JCM 12243 / WAL 16351</strain>
    </source>
</reference>
<gene>
    <name evidence="1" type="ORF">CLOBOL_03457</name>
</gene>
<dbReference type="PaxDb" id="411902-CLOBOL_03457"/>
<accession>A8RSV8</accession>
<dbReference type="Proteomes" id="UP000005396">
    <property type="component" value="Unassembled WGS sequence"/>
</dbReference>
<evidence type="ECO:0000313" key="2">
    <source>
        <dbReference type="Proteomes" id="UP000005396"/>
    </source>
</evidence>
<name>A8RSV8_ENTBW</name>
<proteinExistence type="predicted"/>
<dbReference type="HOGENOM" id="CLU_2698061_0_0_9"/>
<dbReference type="AlphaFoldDB" id="A8RSV8"/>
<sequence>MGADAIMEYQYSVIATIRDILWGGKKAASRPEYLTIIIILGIAHSKAGWKIRPPSRKIEVSKYNEKGVLEWMK</sequence>
<comment type="caution">
    <text evidence="1">The sequence shown here is derived from an EMBL/GenBank/DDBJ whole genome shotgun (WGS) entry which is preliminary data.</text>
</comment>
<reference evidence="1 2" key="2">
    <citation type="submission" date="2007-09" db="EMBL/GenBank/DDBJ databases">
        <title>Draft genome sequence of Clostridium bolteae (ATCC BAA-613).</title>
        <authorList>
            <person name="Sudarsanam P."/>
            <person name="Ley R."/>
            <person name="Guruge J."/>
            <person name="Turnbaugh P.J."/>
            <person name="Mahowald M."/>
            <person name="Liep D."/>
            <person name="Gordon J."/>
        </authorList>
    </citation>
    <scope>NUCLEOTIDE SEQUENCE [LARGE SCALE GENOMIC DNA]</scope>
    <source>
        <strain evidence="2">ATCC BAA-613 / DSM 15670 / CCUG 46953 / JCM 12243 / WAL 16351</strain>
    </source>
</reference>
<organism evidence="1 2">
    <name type="scientific">Enterocloster bolteae (strain ATCC BAA-613 / DSM 15670 / CCUG 46953 / JCM 12243 / WAL 16351)</name>
    <name type="common">Clostridium bolteae</name>
    <dbReference type="NCBI Taxonomy" id="411902"/>
    <lineage>
        <taxon>Bacteria</taxon>
        <taxon>Bacillati</taxon>
        <taxon>Bacillota</taxon>
        <taxon>Clostridia</taxon>
        <taxon>Lachnospirales</taxon>
        <taxon>Lachnospiraceae</taxon>
        <taxon>Enterocloster</taxon>
    </lineage>
</organism>
<protein>
    <submittedName>
        <fullName evidence="1">Uncharacterized protein</fullName>
    </submittedName>
</protein>
<dbReference type="EMBL" id="ABCC02000031">
    <property type="protein sequence ID" value="EDP16248.1"/>
    <property type="molecule type" value="Genomic_DNA"/>
</dbReference>
<evidence type="ECO:0000313" key="1">
    <source>
        <dbReference type="EMBL" id="EDP16248.1"/>
    </source>
</evidence>